<reference evidence="1" key="2">
    <citation type="submission" date="2021-04" db="EMBL/GenBank/DDBJ databases">
        <authorList>
            <person name="Gilroy R."/>
        </authorList>
    </citation>
    <scope>NUCLEOTIDE SEQUENCE</scope>
    <source>
        <strain evidence="1">CHK183-1962</strain>
    </source>
</reference>
<dbReference type="Proteomes" id="UP000886890">
    <property type="component" value="Unassembled WGS sequence"/>
</dbReference>
<dbReference type="InterPro" id="IPR022476">
    <property type="entry name" value="Spore_YabP/YqfC"/>
</dbReference>
<accession>A0A9D1XDZ5</accession>
<name>A0A9D1XDZ5_9FIRM</name>
<dbReference type="EMBL" id="DXEK01000129">
    <property type="protein sequence ID" value="HIX77445.1"/>
    <property type="molecule type" value="Genomic_DNA"/>
</dbReference>
<protein>
    <submittedName>
        <fullName evidence="1">Sporulation protein YabP</fullName>
    </submittedName>
</protein>
<dbReference type="Gene3D" id="2.60.40.2000">
    <property type="match status" value="1"/>
</dbReference>
<reference evidence="1" key="1">
    <citation type="journal article" date="2021" name="PeerJ">
        <title>Extensive microbial diversity within the chicken gut microbiome revealed by metagenomics and culture.</title>
        <authorList>
            <person name="Gilroy R."/>
            <person name="Ravi A."/>
            <person name="Getino M."/>
            <person name="Pursley I."/>
            <person name="Horton D.L."/>
            <person name="Alikhan N.F."/>
            <person name="Baker D."/>
            <person name="Gharbi K."/>
            <person name="Hall N."/>
            <person name="Watson M."/>
            <person name="Adriaenssens E.M."/>
            <person name="Foster-Nyarko E."/>
            <person name="Jarju S."/>
            <person name="Secka A."/>
            <person name="Antonio M."/>
            <person name="Oren A."/>
            <person name="Chaudhuri R.R."/>
            <person name="La Ragione R."/>
            <person name="Hildebrand F."/>
            <person name="Pallen M.J."/>
        </authorList>
    </citation>
    <scope>NUCLEOTIDE SEQUENCE</scope>
    <source>
        <strain evidence="1">CHK183-1962</strain>
    </source>
</reference>
<sequence>MESGAAKPHELRFLDRGQGKMTGVSDVYSFDEHEILLATTAGMLTIRGKELHVSRLCLEEGEVDVEGHIDSLVYSDSGRKKQKDQALLARLFR</sequence>
<dbReference type="Pfam" id="PF07873">
    <property type="entry name" value="YabP"/>
    <property type="match status" value="1"/>
</dbReference>
<dbReference type="AlphaFoldDB" id="A0A9D1XDZ5"/>
<evidence type="ECO:0000313" key="2">
    <source>
        <dbReference type="Proteomes" id="UP000886890"/>
    </source>
</evidence>
<dbReference type="GO" id="GO:0030435">
    <property type="term" value="P:sporulation resulting in formation of a cellular spore"/>
    <property type="evidence" value="ECO:0007669"/>
    <property type="project" value="InterPro"/>
</dbReference>
<proteinExistence type="predicted"/>
<dbReference type="NCBIfam" id="TIGR02892">
    <property type="entry name" value="spore_yabP"/>
    <property type="match status" value="1"/>
</dbReference>
<dbReference type="InterPro" id="IPR012504">
    <property type="entry name" value="Spore_YabP"/>
</dbReference>
<comment type="caution">
    <text evidence="1">The sequence shown here is derived from an EMBL/GenBank/DDBJ whole genome shotgun (WGS) entry which is preliminary data.</text>
</comment>
<evidence type="ECO:0000313" key="1">
    <source>
        <dbReference type="EMBL" id="HIX77445.1"/>
    </source>
</evidence>
<dbReference type="InterPro" id="IPR038705">
    <property type="entry name" value="YabP_sf"/>
</dbReference>
<gene>
    <name evidence="1" type="primary">yabP</name>
    <name evidence="1" type="ORF">H9734_07620</name>
</gene>
<dbReference type="PIRSF" id="PIRSF011576">
    <property type="entry name" value="YabP"/>
    <property type="match status" value="1"/>
</dbReference>
<organism evidence="1 2">
    <name type="scientific">Candidatus Fusicatenibacter merdavium</name>
    <dbReference type="NCBI Taxonomy" id="2838600"/>
    <lineage>
        <taxon>Bacteria</taxon>
        <taxon>Bacillati</taxon>
        <taxon>Bacillota</taxon>
        <taxon>Clostridia</taxon>
        <taxon>Lachnospirales</taxon>
        <taxon>Lachnospiraceae</taxon>
        <taxon>Fusicatenibacter</taxon>
    </lineage>
</organism>